<protein>
    <submittedName>
        <fullName evidence="1">Uncharacterized protein</fullName>
    </submittedName>
</protein>
<name>A0A388TFT0_9BACT</name>
<evidence type="ECO:0000313" key="2">
    <source>
        <dbReference type="Proteomes" id="UP000275925"/>
    </source>
</evidence>
<keyword evidence="2" id="KW-1185">Reference proteome</keyword>
<evidence type="ECO:0000313" key="1">
    <source>
        <dbReference type="EMBL" id="GBR75493.1"/>
    </source>
</evidence>
<reference evidence="1 2" key="1">
    <citation type="journal article" date="2019" name="ISME J.">
        <title>Genome analyses of uncultured TG2/ZB3 bacteria in 'Margulisbacteria' specifically attached to ectosymbiotic spirochetes of protists in the termite gut.</title>
        <authorList>
            <person name="Utami Y.D."/>
            <person name="Kuwahara H."/>
            <person name="Igai K."/>
            <person name="Murakami T."/>
            <person name="Sugaya K."/>
            <person name="Morikawa T."/>
            <person name="Nagura Y."/>
            <person name="Yuki M."/>
            <person name="Deevong P."/>
            <person name="Inoue T."/>
            <person name="Kihara K."/>
            <person name="Lo N."/>
            <person name="Yamada A."/>
            <person name="Ohkuma M."/>
            <person name="Hongoh Y."/>
        </authorList>
    </citation>
    <scope>NUCLEOTIDE SEQUENCE [LARGE SCALE GENOMIC DNA]</scope>
    <source>
        <strain evidence="1">NkOx7-02</strain>
    </source>
</reference>
<proteinExistence type="predicted"/>
<gene>
    <name evidence="1" type="ORF">NO2_0162</name>
</gene>
<dbReference type="Proteomes" id="UP000275925">
    <property type="component" value="Unassembled WGS sequence"/>
</dbReference>
<accession>A0A388TFT0</accession>
<dbReference type="EMBL" id="BGZO01000003">
    <property type="protein sequence ID" value="GBR75493.1"/>
    <property type="molecule type" value="Genomic_DNA"/>
</dbReference>
<dbReference type="AlphaFoldDB" id="A0A388TFT0"/>
<organism evidence="1 2">
    <name type="scientific">Candidatus Termititenax persephonae</name>
    <dbReference type="NCBI Taxonomy" id="2218525"/>
    <lineage>
        <taxon>Bacteria</taxon>
        <taxon>Bacillati</taxon>
        <taxon>Candidatus Margulisiibacteriota</taxon>
        <taxon>Candidatus Termititenacia</taxon>
        <taxon>Candidatus Termititenacales</taxon>
        <taxon>Candidatus Termititenacaceae</taxon>
        <taxon>Candidatus Termititenax</taxon>
    </lineage>
</organism>
<comment type="caution">
    <text evidence="1">The sequence shown here is derived from an EMBL/GenBank/DDBJ whole genome shotgun (WGS) entry which is preliminary data.</text>
</comment>
<sequence length="112" mass="13705">MTYLVVASAKKELYQIKQFKKNLFTEVEQINRLNKHIAELFFWFLGVFERLNDCWHYRVIDRISRLKTHKRKLKYNLYTDSSQEEETRSLPEFSREIMLKVKAMNILEELSR</sequence>